<evidence type="ECO:0000313" key="7">
    <source>
        <dbReference type="EMBL" id="MBD2186391.1"/>
    </source>
</evidence>
<dbReference type="Gene3D" id="3.30.200.20">
    <property type="entry name" value="Phosphorylase Kinase, domain 1"/>
    <property type="match status" value="1"/>
</dbReference>
<evidence type="ECO:0000259" key="6">
    <source>
        <dbReference type="PROSITE" id="PS50011"/>
    </source>
</evidence>
<dbReference type="PROSITE" id="PS00108">
    <property type="entry name" value="PROTEIN_KINASE_ST"/>
    <property type="match status" value="1"/>
</dbReference>
<dbReference type="CDD" id="cd14014">
    <property type="entry name" value="STKc_PknB_like"/>
    <property type="match status" value="1"/>
</dbReference>
<dbReference type="GO" id="GO:0005524">
    <property type="term" value="F:ATP binding"/>
    <property type="evidence" value="ECO:0007669"/>
    <property type="project" value="UniProtKB-KW"/>
</dbReference>
<dbReference type="PROSITE" id="PS50011">
    <property type="entry name" value="PROTEIN_KINASE_DOM"/>
    <property type="match status" value="1"/>
</dbReference>
<feature type="non-terminal residue" evidence="7">
    <location>
        <position position="304"/>
    </location>
</feature>
<keyword evidence="7" id="KW-0723">Serine/threonine-protein kinase</keyword>
<dbReference type="AlphaFoldDB" id="A0A926VM74"/>
<dbReference type="SUPFAM" id="SSF56112">
    <property type="entry name" value="Protein kinase-like (PK-like)"/>
    <property type="match status" value="1"/>
</dbReference>
<dbReference type="Gene3D" id="1.10.510.10">
    <property type="entry name" value="Transferase(Phosphotransferase) domain 1"/>
    <property type="match status" value="1"/>
</dbReference>
<reference evidence="7" key="1">
    <citation type="journal article" date="2015" name="ISME J.">
        <title>Draft Genome Sequence of Streptomyces incarnatus NRRL8089, which Produces the Nucleoside Antibiotic Sinefungin.</title>
        <authorList>
            <person name="Oshima K."/>
            <person name="Hattori M."/>
            <person name="Shimizu H."/>
            <person name="Fukuda K."/>
            <person name="Nemoto M."/>
            <person name="Inagaki K."/>
            <person name="Tamura T."/>
        </authorList>
    </citation>
    <scope>NUCLEOTIDE SEQUENCE</scope>
    <source>
        <strain evidence="7">FACHB-1375</strain>
    </source>
</reference>
<keyword evidence="8" id="KW-1185">Reference proteome</keyword>
<reference evidence="7" key="2">
    <citation type="submission" date="2020-08" db="EMBL/GenBank/DDBJ databases">
        <authorList>
            <person name="Chen M."/>
            <person name="Teng W."/>
            <person name="Zhao L."/>
            <person name="Hu C."/>
            <person name="Zhou Y."/>
            <person name="Han B."/>
            <person name="Song L."/>
            <person name="Shu W."/>
        </authorList>
    </citation>
    <scope>NUCLEOTIDE SEQUENCE</scope>
    <source>
        <strain evidence="7">FACHB-1375</strain>
    </source>
</reference>
<comment type="caution">
    <text evidence="7">The sequence shown here is derived from an EMBL/GenBank/DDBJ whole genome shotgun (WGS) entry which is preliminary data.</text>
</comment>
<dbReference type="Proteomes" id="UP000641646">
    <property type="component" value="Unassembled WGS sequence"/>
</dbReference>
<organism evidence="7 8">
    <name type="scientific">Aerosakkonema funiforme FACHB-1375</name>
    <dbReference type="NCBI Taxonomy" id="2949571"/>
    <lineage>
        <taxon>Bacteria</taxon>
        <taxon>Bacillati</taxon>
        <taxon>Cyanobacteriota</taxon>
        <taxon>Cyanophyceae</taxon>
        <taxon>Oscillatoriophycideae</taxon>
        <taxon>Aerosakkonematales</taxon>
        <taxon>Aerosakkonemataceae</taxon>
        <taxon>Aerosakkonema</taxon>
    </lineage>
</organism>
<keyword evidence="2" id="KW-0808">Transferase</keyword>
<evidence type="ECO:0000256" key="2">
    <source>
        <dbReference type="ARBA" id="ARBA00022679"/>
    </source>
</evidence>
<dbReference type="SMART" id="SM00220">
    <property type="entry name" value="S_TKc"/>
    <property type="match status" value="1"/>
</dbReference>
<proteinExistence type="predicted"/>
<dbReference type="InterPro" id="IPR000719">
    <property type="entry name" value="Prot_kinase_dom"/>
</dbReference>
<name>A0A926VM74_9CYAN</name>
<feature type="domain" description="Protein kinase" evidence="6">
    <location>
        <begin position="6"/>
        <end position="274"/>
    </location>
</feature>
<evidence type="ECO:0000256" key="1">
    <source>
        <dbReference type="ARBA" id="ARBA00012513"/>
    </source>
</evidence>
<dbReference type="InterPro" id="IPR011009">
    <property type="entry name" value="Kinase-like_dom_sf"/>
</dbReference>
<protein>
    <recommendedName>
        <fullName evidence="1">non-specific serine/threonine protein kinase</fullName>
        <ecNumber evidence="1">2.7.11.1</ecNumber>
    </recommendedName>
</protein>
<dbReference type="EC" id="2.7.11.1" evidence="1"/>
<dbReference type="PANTHER" id="PTHR43289">
    <property type="entry name" value="MITOGEN-ACTIVATED PROTEIN KINASE KINASE KINASE 20-RELATED"/>
    <property type="match status" value="1"/>
</dbReference>
<keyword evidence="3" id="KW-0547">Nucleotide-binding</keyword>
<evidence type="ECO:0000256" key="4">
    <source>
        <dbReference type="ARBA" id="ARBA00022777"/>
    </source>
</evidence>
<dbReference type="RefSeq" id="WP_190475682.1">
    <property type="nucleotide sequence ID" value="NZ_JACJPW010000202.1"/>
</dbReference>
<dbReference type="GO" id="GO:0004674">
    <property type="term" value="F:protein serine/threonine kinase activity"/>
    <property type="evidence" value="ECO:0007669"/>
    <property type="project" value="UniProtKB-KW"/>
</dbReference>
<dbReference type="EMBL" id="JACJPW010000202">
    <property type="protein sequence ID" value="MBD2186391.1"/>
    <property type="molecule type" value="Genomic_DNA"/>
</dbReference>
<dbReference type="PANTHER" id="PTHR43289:SF6">
    <property type="entry name" value="SERINE_THREONINE-PROTEIN KINASE NEKL-3"/>
    <property type="match status" value="1"/>
</dbReference>
<accession>A0A926VM74</accession>
<evidence type="ECO:0000313" key="8">
    <source>
        <dbReference type="Proteomes" id="UP000641646"/>
    </source>
</evidence>
<evidence type="ECO:0000256" key="3">
    <source>
        <dbReference type="ARBA" id="ARBA00022741"/>
    </source>
</evidence>
<evidence type="ECO:0000256" key="5">
    <source>
        <dbReference type="ARBA" id="ARBA00022840"/>
    </source>
</evidence>
<gene>
    <name evidence="7" type="ORF">H6G03_35970</name>
</gene>
<dbReference type="Pfam" id="PF00069">
    <property type="entry name" value="Pkinase"/>
    <property type="match status" value="1"/>
</dbReference>
<keyword evidence="4 7" id="KW-0418">Kinase</keyword>
<keyword evidence="5" id="KW-0067">ATP-binding</keyword>
<dbReference type="InterPro" id="IPR008271">
    <property type="entry name" value="Ser/Thr_kinase_AS"/>
</dbReference>
<sequence>MNLTGYQLKTELYNGSRTVVYRAQREADSLPVAIKLLKNPYPSFSELVQFRNQYTIAKNLTSPLIIQTHSLENYQNGYALVMEDFGGVALSNYFKLREKLPIQLLPEFLSIALVLCDAIELLYRERVIHKDIKPSNILINPQTKEVKLIDFSIASLLPRETQTLVNPNVLEGTLAYISPEQTGRMNRGIDYRTDFYSLGVTFYEILTGELPFQSNEPMELVHCHIAKRPKLVNEINPELPVVLSKIVSKLMAKNAEDRYQSALGLKWDLEQCWQQLRTKGQIEAFPIAQRDLCDRFIIPDKLYG</sequence>